<dbReference type="PANTHER" id="PTHR11933:SF5">
    <property type="entry name" value="MITOCHONDRIAL TRNA-SPECIFIC 2-THIOURIDYLASE 1"/>
    <property type="match status" value="1"/>
</dbReference>
<evidence type="ECO:0000256" key="2">
    <source>
        <dbReference type="ARBA" id="ARBA00022555"/>
    </source>
</evidence>
<dbReference type="SUPFAM" id="SSF52402">
    <property type="entry name" value="Adenine nucleotide alpha hydrolases-like"/>
    <property type="match status" value="1"/>
</dbReference>
<organism evidence="13 14">
    <name type="scientific">Candidatus Thermokryptus mobilis</name>
    <dbReference type="NCBI Taxonomy" id="1643428"/>
    <lineage>
        <taxon>Bacteria</taxon>
        <taxon>Pseudomonadati</taxon>
        <taxon>Candidatus Kryptoniota</taxon>
        <taxon>Candidatus Thermokryptus</taxon>
    </lineage>
</organism>
<evidence type="ECO:0000259" key="12">
    <source>
        <dbReference type="Pfam" id="PF20259"/>
    </source>
</evidence>
<accession>A0A0S4MPR7</accession>
<dbReference type="Pfam" id="PF03054">
    <property type="entry name" value="tRNA_Me_trans"/>
    <property type="match status" value="1"/>
</dbReference>
<evidence type="ECO:0000313" key="13">
    <source>
        <dbReference type="EMBL" id="CUU01031.1"/>
    </source>
</evidence>
<keyword evidence="3 10" id="KW-0808">Transferase</keyword>
<dbReference type="FunFam" id="2.40.30.10:FF:000023">
    <property type="entry name" value="tRNA-specific 2-thiouridylase MnmA"/>
    <property type="match status" value="1"/>
</dbReference>
<evidence type="ECO:0000256" key="9">
    <source>
        <dbReference type="ARBA" id="ARBA00051542"/>
    </source>
</evidence>
<dbReference type="InterPro" id="IPR014729">
    <property type="entry name" value="Rossmann-like_a/b/a_fold"/>
</dbReference>
<keyword evidence="1 10" id="KW-0963">Cytoplasm</keyword>
<dbReference type="EMBL" id="FAOO01000001">
    <property type="protein sequence ID" value="CUU01031.1"/>
    <property type="molecule type" value="Genomic_DNA"/>
</dbReference>
<comment type="similarity">
    <text evidence="10">Belongs to the MnmA/TRMU family.</text>
</comment>
<protein>
    <recommendedName>
        <fullName evidence="10">tRNA-specific 2-thiouridylase MnmA</fullName>
        <ecNumber evidence="10">2.8.1.13</ecNumber>
    </recommendedName>
</protein>
<dbReference type="Proteomes" id="UP000320623">
    <property type="component" value="Unassembled WGS sequence"/>
</dbReference>
<dbReference type="InterPro" id="IPR023382">
    <property type="entry name" value="MnmA-like_central_sf"/>
</dbReference>
<dbReference type="GO" id="GO:0103016">
    <property type="term" value="F:tRNA-uridine 2-sulfurtransferase activity"/>
    <property type="evidence" value="ECO:0007669"/>
    <property type="project" value="UniProtKB-EC"/>
</dbReference>
<evidence type="ECO:0000256" key="5">
    <source>
        <dbReference type="ARBA" id="ARBA00022741"/>
    </source>
</evidence>
<dbReference type="GO" id="GO:0000049">
    <property type="term" value="F:tRNA binding"/>
    <property type="evidence" value="ECO:0007669"/>
    <property type="project" value="UniProtKB-KW"/>
</dbReference>
<dbReference type="Gene3D" id="3.40.50.620">
    <property type="entry name" value="HUPs"/>
    <property type="match status" value="1"/>
</dbReference>
<dbReference type="GO" id="GO:0005524">
    <property type="term" value="F:ATP binding"/>
    <property type="evidence" value="ECO:0007669"/>
    <property type="project" value="UniProtKB-KW"/>
</dbReference>
<feature type="site" description="Interaction with tRNA" evidence="10">
    <location>
        <position position="133"/>
    </location>
</feature>
<evidence type="ECO:0000259" key="11">
    <source>
        <dbReference type="Pfam" id="PF20258"/>
    </source>
</evidence>
<dbReference type="Gene3D" id="2.30.30.280">
    <property type="entry name" value="Adenine nucleotide alpha hydrolases-like domains"/>
    <property type="match status" value="1"/>
</dbReference>
<evidence type="ECO:0000256" key="4">
    <source>
        <dbReference type="ARBA" id="ARBA00022694"/>
    </source>
</evidence>
<dbReference type="FunFam" id="3.40.50.620:FF:000115">
    <property type="entry name" value="tRNA-specific 2-thiouridylase MnmA"/>
    <property type="match status" value="1"/>
</dbReference>
<evidence type="ECO:0000256" key="7">
    <source>
        <dbReference type="ARBA" id="ARBA00022884"/>
    </source>
</evidence>
<evidence type="ECO:0000256" key="3">
    <source>
        <dbReference type="ARBA" id="ARBA00022679"/>
    </source>
</evidence>
<dbReference type="InterPro" id="IPR046885">
    <property type="entry name" value="MnmA-like_C"/>
</dbReference>
<gene>
    <name evidence="10" type="primary">mnmA</name>
    <name evidence="13" type="ORF">JGI1_00154</name>
</gene>
<keyword evidence="5 10" id="KW-0547">Nucleotide-binding</keyword>
<dbReference type="AlphaFoldDB" id="A0A0S4MPR7"/>
<feature type="active site" description="Cysteine persulfide intermediate" evidence="10">
    <location>
        <position position="206"/>
    </location>
</feature>
<dbReference type="GO" id="GO:0032259">
    <property type="term" value="P:methylation"/>
    <property type="evidence" value="ECO:0007669"/>
    <property type="project" value="UniProtKB-KW"/>
</dbReference>
<feature type="domain" description="tRNA-specific 2-thiouridylase MnmA-like central" evidence="12">
    <location>
        <begin position="231"/>
        <end position="280"/>
    </location>
</feature>
<dbReference type="InterPro" id="IPR046884">
    <property type="entry name" value="MnmA-like_central"/>
</dbReference>
<dbReference type="EC" id="2.8.1.13" evidence="10"/>
<dbReference type="Pfam" id="PF20259">
    <property type="entry name" value="tRNA_Me_trans_M"/>
    <property type="match status" value="1"/>
</dbReference>
<keyword evidence="4 10" id="KW-0819">tRNA processing</keyword>
<feature type="site" description="Interaction with tRNA" evidence="10">
    <location>
        <position position="347"/>
    </location>
</feature>
<dbReference type="InterPro" id="IPR004506">
    <property type="entry name" value="MnmA-like"/>
</dbReference>
<dbReference type="GO" id="GO:0008168">
    <property type="term" value="F:methyltransferase activity"/>
    <property type="evidence" value="ECO:0007669"/>
    <property type="project" value="UniProtKB-KW"/>
</dbReference>
<proteinExistence type="inferred from homology"/>
<dbReference type="HAMAP" id="MF_00144">
    <property type="entry name" value="tRNA_thiouridyl_MnmA"/>
    <property type="match status" value="1"/>
</dbReference>
<feature type="region of interest" description="Interaction with tRNA" evidence="10">
    <location>
        <begin position="156"/>
        <end position="158"/>
    </location>
</feature>
<evidence type="ECO:0000313" key="14">
    <source>
        <dbReference type="Proteomes" id="UP000320623"/>
    </source>
</evidence>
<name>A0A0S4MPR7_9BACT</name>
<comment type="subcellular location">
    <subcellularLocation>
        <location evidence="10">Cytoplasm</location>
    </subcellularLocation>
</comment>
<feature type="region of interest" description="Interaction with tRNA" evidence="10">
    <location>
        <begin position="314"/>
        <end position="315"/>
    </location>
</feature>
<dbReference type="NCBIfam" id="TIGR00420">
    <property type="entry name" value="trmU"/>
    <property type="match status" value="1"/>
</dbReference>
<feature type="binding site" evidence="10">
    <location>
        <position position="132"/>
    </location>
    <ligand>
        <name>ATP</name>
        <dbReference type="ChEBI" id="CHEBI:30616"/>
    </ligand>
</feature>
<dbReference type="Gene3D" id="2.40.30.10">
    <property type="entry name" value="Translation factors"/>
    <property type="match status" value="1"/>
</dbReference>
<feature type="binding site" evidence="10">
    <location>
        <position position="39"/>
    </location>
    <ligand>
        <name>ATP</name>
        <dbReference type="ChEBI" id="CHEBI:30616"/>
    </ligand>
</feature>
<keyword evidence="8" id="KW-1015">Disulfide bond</keyword>
<dbReference type="PANTHER" id="PTHR11933">
    <property type="entry name" value="TRNA 5-METHYLAMINOMETHYL-2-THIOURIDYLATE -METHYLTRANSFERASE"/>
    <property type="match status" value="1"/>
</dbReference>
<evidence type="ECO:0000256" key="8">
    <source>
        <dbReference type="ARBA" id="ARBA00023157"/>
    </source>
</evidence>
<dbReference type="STRING" id="1643428.GCA_001442855_00144"/>
<comment type="caution">
    <text evidence="10">Lacks conserved residue(s) required for the propagation of feature annotation.</text>
</comment>
<dbReference type="GO" id="GO:0005737">
    <property type="term" value="C:cytoplasm"/>
    <property type="evidence" value="ECO:0007669"/>
    <property type="project" value="UniProtKB-SubCell"/>
</dbReference>
<feature type="binding site" evidence="10">
    <location>
        <begin position="13"/>
        <end position="20"/>
    </location>
    <ligand>
        <name>ATP</name>
        <dbReference type="ChEBI" id="CHEBI:30616"/>
    </ligand>
</feature>
<evidence type="ECO:0000256" key="6">
    <source>
        <dbReference type="ARBA" id="ARBA00022840"/>
    </source>
</evidence>
<keyword evidence="14" id="KW-1185">Reference proteome</keyword>
<dbReference type="NCBIfam" id="NF001138">
    <property type="entry name" value="PRK00143.1"/>
    <property type="match status" value="1"/>
</dbReference>
<dbReference type="RefSeq" id="WP_235894652.1">
    <property type="nucleotide sequence ID" value="NZ_FAOO01000001.1"/>
</dbReference>
<evidence type="ECO:0000256" key="1">
    <source>
        <dbReference type="ARBA" id="ARBA00022490"/>
    </source>
</evidence>
<comment type="function">
    <text evidence="10">Catalyzes the 2-thiolation of uridine at the wobble position (U34) of tRNA, leading to the formation of s(2)U34.</text>
</comment>
<dbReference type="GO" id="GO:0002143">
    <property type="term" value="P:tRNA wobble position uridine thiolation"/>
    <property type="evidence" value="ECO:0007669"/>
    <property type="project" value="TreeGrafter"/>
</dbReference>
<dbReference type="FunFam" id="2.30.30.280:FF:000001">
    <property type="entry name" value="tRNA-specific 2-thiouridylase MnmA"/>
    <property type="match status" value="1"/>
</dbReference>
<dbReference type="CDD" id="cd01998">
    <property type="entry name" value="MnmA_TRMU-like"/>
    <property type="match status" value="1"/>
</dbReference>
<dbReference type="Pfam" id="PF20258">
    <property type="entry name" value="tRNA_Me_trans_C"/>
    <property type="match status" value="1"/>
</dbReference>
<keyword evidence="13" id="KW-0489">Methyltransferase</keyword>
<reference evidence="14" key="1">
    <citation type="submission" date="2015-11" db="EMBL/GenBank/DDBJ databases">
        <authorList>
            <person name="Varghese N."/>
        </authorList>
    </citation>
    <scope>NUCLEOTIDE SEQUENCE [LARGE SCALE GENOMIC DNA]</scope>
</reference>
<keyword evidence="2 10" id="KW-0820">tRNA-binding</keyword>
<sequence>MRTIPKDATICVAMSGGVDSSVAALILKEMGYNLIGITIKTYNYEEIGVQNEHSCCSLEGINDARMVATKLGFPHYVIDLTKEFKREVINYFISDYLDGRTPNPCVMCNRKIKWEALIRKATLLGADFIATGHYARLSFDEGKGRYILMRGVDKSKDQSYALWGLTQESLSKTIFPLGELTKQEVRELASKYGLKIANKPESFEICFVPDNDYVSFLLKNVNGLAERVSGGDIVMDGKVVGKHKGYPFYTIGQRKGLGLALGYPVYVLGIYPETNIIEVGTEDKLYHNALIAGNVNLISVDKVEDGMRVVAKIRYLDEGSPATLENYDDGKIIVKFDSPKRAITPGQSVVFYDGDVVVGGGIIERAIDI</sequence>
<feature type="domain" description="tRNA-specific 2-thiouridylase MnmA-like C-terminal" evidence="11">
    <location>
        <begin position="289"/>
        <end position="363"/>
    </location>
</feature>
<keyword evidence="7 10" id="KW-0694">RNA-binding</keyword>
<comment type="catalytic activity">
    <reaction evidence="9 10">
        <text>S-sulfanyl-L-cysteinyl-[protein] + uridine(34) in tRNA + AH2 + ATP = 2-thiouridine(34) in tRNA + L-cysteinyl-[protein] + A + AMP + diphosphate + H(+)</text>
        <dbReference type="Rhea" id="RHEA:47032"/>
        <dbReference type="Rhea" id="RHEA-COMP:10131"/>
        <dbReference type="Rhea" id="RHEA-COMP:11726"/>
        <dbReference type="Rhea" id="RHEA-COMP:11727"/>
        <dbReference type="Rhea" id="RHEA-COMP:11728"/>
        <dbReference type="ChEBI" id="CHEBI:13193"/>
        <dbReference type="ChEBI" id="CHEBI:15378"/>
        <dbReference type="ChEBI" id="CHEBI:17499"/>
        <dbReference type="ChEBI" id="CHEBI:29950"/>
        <dbReference type="ChEBI" id="CHEBI:30616"/>
        <dbReference type="ChEBI" id="CHEBI:33019"/>
        <dbReference type="ChEBI" id="CHEBI:61963"/>
        <dbReference type="ChEBI" id="CHEBI:65315"/>
        <dbReference type="ChEBI" id="CHEBI:87170"/>
        <dbReference type="ChEBI" id="CHEBI:456215"/>
        <dbReference type="EC" id="2.8.1.13"/>
    </reaction>
</comment>
<feature type="active site" description="Nucleophile" evidence="10">
    <location>
        <position position="108"/>
    </location>
</feature>
<keyword evidence="6 10" id="KW-0067">ATP-binding</keyword>
<evidence type="ECO:0000256" key="10">
    <source>
        <dbReference type="HAMAP-Rule" id="MF_00144"/>
    </source>
</evidence>